<dbReference type="RefSeq" id="WP_030267194.1">
    <property type="nucleotide sequence ID" value="NZ_JBHEZZ010000048.1"/>
</dbReference>
<proteinExistence type="predicted"/>
<gene>
    <name evidence="1" type="ORF">ACEZDJ_40070</name>
</gene>
<dbReference type="EMBL" id="JBHEZZ010000048">
    <property type="protein sequence ID" value="MFC1407492.1"/>
    <property type="molecule type" value="Genomic_DNA"/>
</dbReference>
<evidence type="ECO:0000313" key="2">
    <source>
        <dbReference type="Proteomes" id="UP001592528"/>
    </source>
</evidence>
<organism evidence="1 2">
    <name type="scientific">Streptacidiphilus cavernicola</name>
    <dbReference type="NCBI Taxonomy" id="3342716"/>
    <lineage>
        <taxon>Bacteria</taxon>
        <taxon>Bacillati</taxon>
        <taxon>Actinomycetota</taxon>
        <taxon>Actinomycetes</taxon>
        <taxon>Kitasatosporales</taxon>
        <taxon>Streptomycetaceae</taxon>
        <taxon>Streptacidiphilus</taxon>
    </lineage>
</organism>
<comment type="caution">
    <text evidence="1">The sequence shown here is derived from an EMBL/GenBank/DDBJ whole genome shotgun (WGS) entry which is preliminary data.</text>
</comment>
<name>A0ABV6V1D0_9ACTN</name>
<keyword evidence="2" id="KW-1185">Reference proteome</keyword>
<dbReference type="Proteomes" id="UP001592528">
    <property type="component" value="Unassembled WGS sequence"/>
</dbReference>
<accession>A0ABV6V1D0</accession>
<protein>
    <submittedName>
        <fullName evidence="1">Uncharacterized protein</fullName>
    </submittedName>
</protein>
<evidence type="ECO:0000313" key="1">
    <source>
        <dbReference type="EMBL" id="MFC1407492.1"/>
    </source>
</evidence>
<sequence>MPKGLARKNQLSAIKTAYGLTHTDATALLDHPNAAERGPLCEILQGYEDVTTYKGAVAPWNSAATPLSAACSRTRRCWVERFRVYG</sequence>
<reference evidence="1 2" key="1">
    <citation type="submission" date="2024-09" db="EMBL/GenBank/DDBJ databases">
        <authorList>
            <person name="Lee S.D."/>
        </authorList>
    </citation>
    <scope>NUCLEOTIDE SEQUENCE [LARGE SCALE GENOMIC DNA]</scope>
    <source>
        <strain evidence="1 2">N1-5</strain>
    </source>
</reference>